<dbReference type="InterPro" id="IPR011032">
    <property type="entry name" value="GroES-like_sf"/>
</dbReference>
<dbReference type="Gene3D" id="3.40.50.720">
    <property type="entry name" value="NAD(P)-binding Rossmann-like Domain"/>
    <property type="match status" value="1"/>
</dbReference>
<keyword evidence="4" id="KW-1185">Reference proteome</keyword>
<dbReference type="Bgee" id="ENSMGAG00000002468">
    <property type="expression patterns" value="Expressed in proventriculus and 15 other cell types or tissues"/>
</dbReference>
<dbReference type="AlphaFoldDB" id="A0A803YMU0"/>
<dbReference type="PANTHER" id="PTHR43677:SF4">
    <property type="entry name" value="QUINONE OXIDOREDUCTASE-LIKE PROTEIN 2"/>
    <property type="match status" value="1"/>
</dbReference>
<dbReference type="GO" id="GO:0005739">
    <property type="term" value="C:mitochondrion"/>
    <property type="evidence" value="ECO:0007669"/>
    <property type="project" value="TreeGrafter"/>
</dbReference>
<dbReference type="Proteomes" id="UP000001645">
    <property type="component" value="Chromosome 10"/>
</dbReference>
<dbReference type="InterPro" id="IPR020843">
    <property type="entry name" value="ER"/>
</dbReference>
<reference evidence="3" key="2">
    <citation type="submission" date="2025-08" db="UniProtKB">
        <authorList>
            <consortium name="Ensembl"/>
        </authorList>
    </citation>
    <scope>IDENTIFICATION</scope>
</reference>
<name>A0A803YMU0_MELGA</name>
<gene>
    <name evidence="3" type="primary">LOC100543103</name>
</gene>
<dbReference type="Gene3D" id="3.90.180.10">
    <property type="entry name" value="Medium-chain alcohol dehydrogenases, catalytic domain"/>
    <property type="match status" value="1"/>
</dbReference>
<dbReference type="Pfam" id="PF08240">
    <property type="entry name" value="ADH_N"/>
    <property type="match status" value="1"/>
</dbReference>
<protein>
    <recommendedName>
        <fullName evidence="2">Enoyl reductase (ER) domain-containing protein</fullName>
    </recommendedName>
</protein>
<dbReference type="SUPFAM" id="SSF50129">
    <property type="entry name" value="GroES-like"/>
    <property type="match status" value="1"/>
</dbReference>
<dbReference type="SMART" id="SM00829">
    <property type="entry name" value="PKS_ER"/>
    <property type="match status" value="1"/>
</dbReference>
<dbReference type="GeneTree" id="ENSGT00940000162916"/>
<evidence type="ECO:0000313" key="3">
    <source>
        <dbReference type="Ensembl" id="ENSMGAP00000033088.1"/>
    </source>
</evidence>
<evidence type="ECO:0000256" key="1">
    <source>
        <dbReference type="ARBA" id="ARBA00010371"/>
    </source>
</evidence>
<comment type="similarity">
    <text evidence="1">Belongs to the zinc-containing alcohol dehydrogenase family. Quinone oxidoreductase subfamily.</text>
</comment>
<accession>A0A803YMU0</accession>
<dbReference type="Ensembl" id="ENSMGAT00000031644.1">
    <property type="protein sequence ID" value="ENSMGAP00000033088.1"/>
    <property type="gene ID" value="ENSMGAG00000002468.3"/>
</dbReference>
<dbReference type="GO" id="GO:0016491">
    <property type="term" value="F:oxidoreductase activity"/>
    <property type="evidence" value="ECO:0007669"/>
    <property type="project" value="InterPro"/>
</dbReference>
<reference evidence="3 4" key="1">
    <citation type="journal article" date="2010" name="PLoS Biol.">
        <title>Multi-platform next-generation sequencing of the domestic turkey (Meleagris gallopavo): genome assembly and analysis.</title>
        <authorList>
            <person name="Dalloul R.A."/>
            <person name="Long J.A."/>
            <person name="Zimin A.V."/>
            <person name="Aslam L."/>
            <person name="Beal K."/>
            <person name="Blomberg L.A."/>
            <person name="Bouffard P."/>
            <person name="Burt D.W."/>
            <person name="Crasta O."/>
            <person name="Crooijmans R.P."/>
            <person name="Cooper K."/>
            <person name="Coulombe R.A."/>
            <person name="De S."/>
            <person name="Delany M.E."/>
            <person name="Dodgson J.B."/>
            <person name="Dong J.J."/>
            <person name="Evans C."/>
            <person name="Frederickson K.M."/>
            <person name="Flicek P."/>
            <person name="Florea L."/>
            <person name="Folkerts O."/>
            <person name="Groenen M.A."/>
            <person name="Harkins T.T."/>
            <person name="Herrero J."/>
            <person name="Hoffmann S."/>
            <person name="Megens H.J."/>
            <person name="Jiang A."/>
            <person name="de Jong P."/>
            <person name="Kaiser P."/>
            <person name="Kim H."/>
            <person name="Kim K.W."/>
            <person name="Kim S."/>
            <person name="Langenberger D."/>
            <person name="Lee M.K."/>
            <person name="Lee T."/>
            <person name="Mane S."/>
            <person name="Marcais G."/>
            <person name="Marz M."/>
            <person name="McElroy A.P."/>
            <person name="Modise T."/>
            <person name="Nefedov M."/>
            <person name="Notredame C."/>
            <person name="Paton I.R."/>
            <person name="Payne W.S."/>
            <person name="Pertea G."/>
            <person name="Prickett D."/>
            <person name="Puiu D."/>
            <person name="Qioa D."/>
            <person name="Raineri E."/>
            <person name="Ruffier M."/>
            <person name="Salzberg S.L."/>
            <person name="Schatz M.C."/>
            <person name="Scheuring C."/>
            <person name="Schmidt C.J."/>
            <person name="Schroeder S."/>
            <person name="Searle S.M."/>
            <person name="Smith E.J."/>
            <person name="Smith J."/>
            <person name="Sonstegard T.S."/>
            <person name="Stadler P.F."/>
            <person name="Tafer H."/>
            <person name="Tu Z.J."/>
            <person name="Van Tassell C.P."/>
            <person name="Vilella A.J."/>
            <person name="Williams K.P."/>
            <person name="Yorke J.A."/>
            <person name="Zhang L."/>
            <person name="Zhang H.B."/>
            <person name="Zhang X."/>
            <person name="Zhang Y."/>
            <person name="Reed K.M."/>
        </authorList>
    </citation>
    <scope>NUCLEOTIDE SEQUENCE [LARGE SCALE GENOMIC DNA]</scope>
</reference>
<organism evidence="3 4">
    <name type="scientific">Meleagris gallopavo</name>
    <name type="common">Wild turkey</name>
    <dbReference type="NCBI Taxonomy" id="9103"/>
    <lineage>
        <taxon>Eukaryota</taxon>
        <taxon>Metazoa</taxon>
        <taxon>Chordata</taxon>
        <taxon>Craniata</taxon>
        <taxon>Vertebrata</taxon>
        <taxon>Euteleostomi</taxon>
        <taxon>Archelosauria</taxon>
        <taxon>Archosauria</taxon>
        <taxon>Dinosauria</taxon>
        <taxon>Saurischia</taxon>
        <taxon>Theropoda</taxon>
        <taxon>Coelurosauria</taxon>
        <taxon>Aves</taxon>
        <taxon>Neognathae</taxon>
        <taxon>Galloanserae</taxon>
        <taxon>Galliformes</taxon>
        <taxon>Phasianidae</taxon>
        <taxon>Meleagridinae</taxon>
        <taxon>Meleagris</taxon>
    </lineage>
</organism>
<dbReference type="InterPro" id="IPR013154">
    <property type="entry name" value="ADH-like_N"/>
</dbReference>
<feature type="domain" description="Enoyl reductase (ER)" evidence="2">
    <location>
        <begin position="126"/>
        <end position="343"/>
    </location>
</feature>
<sequence>MTPYTSSPFPVPPIPHLSPSTSARSKSHYSHLNCSPFPLQPHCFPSLFLIHPTPFPIPFIHPFPHSSLHIPITLVLITFCPPYPPSSSSEELALPFTVPLHLPSRLFTLRLPARHGARGYRAALCTQLAQPLLVQDLPAPRLQPCQVRVRVHYCGLNFADILACQGLYQEKRTPPFTPGMEFSGTVMETGENVSAVKEGHRVIGVSGVSAMAEECIVNEKALWQIPDNMSSEDAAVLPVAYGTAWLALHHRAHLQPQETVLVTAGAGATGLAIIDLAVSVFQAKFGLGGQDCGDGFCRRENPLNSCQPAAPQERVSHGSVLGSIPAGGLPPFLLCHVLPSSVLPGGKDPSTDRSGLQTGRGE</sequence>
<evidence type="ECO:0000313" key="4">
    <source>
        <dbReference type="Proteomes" id="UP000001645"/>
    </source>
</evidence>
<proteinExistence type="inferred from homology"/>
<dbReference type="PANTHER" id="PTHR43677">
    <property type="entry name" value="SHORT-CHAIN DEHYDROGENASE/REDUCTASE"/>
    <property type="match status" value="1"/>
</dbReference>
<reference evidence="3" key="3">
    <citation type="submission" date="2025-09" db="UniProtKB">
        <authorList>
            <consortium name="Ensembl"/>
        </authorList>
    </citation>
    <scope>IDENTIFICATION</scope>
</reference>
<dbReference type="InterPro" id="IPR051397">
    <property type="entry name" value="Zn-ADH-like_protein"/>
</dbReference>
<evidence type="ECO:0000259" key="2">
    <source>
        <dbReference type="SMART" id="SM00829"/>
    </source>
</evidence>